<evidence type="ECO:0000313" key="3">
    <source>
        <dbReference type="Proteomes" id="UP001206595"/>
    </source>
</evidence>
<evidence type="ECO:0000256" key="1">
    <source>
        <dbReference type="SAM" id="SignalP"/>
    </source>
</evidence>
<accession>A0AAD5ED37</accession>
<dbReference type="EMBL" id="MU620905">
    <property type="protein sequence ID" value="KAI8581513.1"/>
    <property type="molecule type" value="Genomic_DNA"/>
</dbReference>
<feature type="signal peptide" evidence="1">
    <location>
        <begin position="1"/>
        <end position="21"/>
    </location>
</feature>
<evidence type="ECO:0000313" key="2">
    <source>
        <dbReference type="EMBL" id="KAI8581513.1"/>
    </source>
</evidence>
<keyword evidence="1" id="KW-0732">Signal</keyword>
<feature type="chain" id="PRO_5042015668" description="Secreted protein" evidence="1">
    <location>
        <begin position="22"/>
        <end position="114"/>
    </location>
</feature>
<sequence>MNMKRMPAILMKMLIAVVCHGVLIVKSQRKRPRLVFSKTCKCDHRRHHVLLPHPAHTLLKGCFEPAFHNSIWHILSCHMYIPCTPILLLLIIQHVLVPLCHSPTFIIGQTCICH</sequence>
<dbReference type="RefSeq" id="XP_051446517.1">
    <property type="nucleotide sequence ID" value="XM_051587467.1"/>
</dbReference>
<organism evidence="2 3">
    <name type="scientific">Umbelopsis ramanniana AG</name>
    <dbReference type="NCBI Taxonomy" id="1314678"/>
    <lineage>
        <taxon>Eukaryota</taxon>
        <taxon>Fungi</taxon>
        <taxon>Fungi incertae sedis</taxon>
        <taxon>Mucoromycota</taxon>
        <taxon>Mucoromycotina</taxon>
        <taxon>Umbelopsidomycetes</taxon>
        <taxon>Umbelopsidales</taxon>
        <taxon>Umbelopsidaceae</taxon>
        <taxon>Umbelopsis</taxon>
    </lineage>
</organism>
<gene>
    <name evidence="2" type="ORF">K450DRAFT_231668</name>
</gene>
<comment type="caution">
    <text evidence="2">The sequence shown here is derived from an EMBL/GenBank/DDBJ whole genome shotgun (WGS) entry which is preliminary data.</text>
</comment>
<proteinExistence type="predicted"/>
<name>A0AAD5ED37_UMBRA</name>
<dbReference type="Proteomes" id="UP001206595">
    <property type="component" value="Unassembled WGS sequence"/>
</dbReference>
<evidence type="ECO:0008006" key="4">
    <source>
        <dbReference type="Google" id="ProtNLM"/>
    </source>
</evidence>
<dbReference type="GeneID" id="75912812"/>
<reference evidence="2" key="1">
    <citation type="submission" date="2021-06" db="EMBL/GenBank/DDBJ databases">
        <authorList>
            <consortium name="DOE Joint Genome Institute"/>
            <person name="Mondo S.J."/>
            <person name="Amses K.R."/>
            <person name="Simmons D.R."/>
            <person name="Longcore J.E."/>
            <person name="Seto K."/>
            <person name="Alves G.H."/>
            <person name="Bonds A.E."/>
            <person name="Quandt C.A."/>
            <person name="Davis W.J."/>
            <person name="Chang Y."/>
            <person name="Letcher P.M."/>
            <person name="Powell M.J."/>
            <person name="Kuo A."/>
            <person name="Labutti K."/>
            <person name="Pangilinan J."/>
            <person name="Andreopoulos W."/>
            <person name="Tritt A."/>
            <person name="Riley R."/>
            <person name="Hundley H."/>
            <person name="Johnson J."/>
            <person name="Lipzen A."/>
            <person name="Barry K."/>
            <person name="Berbee M.L."/>
            <person name="Buchler N.E."/>
            <person name="Grigoriev I.V."/>
            <person name="Spatafora J.W."/>
            <person name="Stajich J.E."/>
            <person name="James T.Y."/>
        </authorList>
    </citation>
    <scope>NUCLEOTIDE SEQUENCE</scope>
    <source>
        <strain evidence="2">AG</strain>
    </source>
</reference>
<keyword evidence="3" id="KW-1185">Reference proteome</keyword>
<dbReference type="AlphaFoldDB" id="A0AAD5ED37"/>
<protein>
    <recommendedName>
        <fullName evidence="4">Secreted protein</fullName>
    </recommendedName>
</protein>
<reference evidence="2" key="2">
    <citation type="journal article" date="2022" name="Proc. Natl. Acad. Sci. U.S.A.">
        <title>Diploid-dominant life cycles characterize the early evolution of Fungi.</title>
        <authorList>
            <person name="Amses K.R."/>
            <person name="Simmons D.R."/>
            <person name="Longcore J.E."/>
            <person name="Mondo S.J."/>
            <person name="Seto K."/>
            <person name="Jeronimo G.H."/>
            <person name="Bonds A.E."/>
            <person name="Quandt C.A."/>
            <person name="Davis W.J."/>
            <person name="Chang Y."/>
            <person name="Federici B.A."/>
            <person name="Kuo A."/>
            <person name="LaButti K."/>
            <person name="Pangilinan J."/>
            <person name="Andreopoulos W."/>
            <person name="Tritt A."/>
            <person name="Riley R."/>
            <person name="Hundley H."/>
            <person name="Johnson J."/>
            <person name="Lipzen A."/>
            <person name="Barry K."/>
            <person name="Lang B.F."/>
            <person name="Cuomo C.A."/>
            <person name="Buchler N.E."/>
            <person name="Grigoriev I.V."/>
            <person name="Spatafora J.W."/>
            <person name="Stajich J.E."/>
            <person name="James T.Y."/>
        </authorList>
    </citation>
    <scope>NUCLEOTIDE SEQUENCE</scope>
    <source>
        <strain evidence="2">AG</strain>
    </source>
</reference>